<sequence length="134" mass="14783">MKLVVTCFDFKLNNQPDVLPKSSCYHPPNMICKVTVHQSLVESLSEKVGSNNRSFLGVSACQLQAICHKIWGVGGKTRQLICQGGHHTETLGISEMLEVYMGKVLQHVHLWVAEGPVQFILGKPFLTDASAHIT</sequence>
<dbReference type="AlphaFoldDB" id="A0A0L6UGM5"/>
<protein>
    <submittedName>
        <fullName evidence="1">Uncharacterized protein</fullName>
    </submittedName>
</protein>
<evidence type="ECO:0000313" key="1">
    <source>
        <dbReference type="EMBL" id="KNZ47719.1"/>
    </source>
</evidence>
<keyword evidence="2" id="KW-1185">Reference proteome</keyword>
<comment type="caution">
    <text evidence="1">The sequence shown here is derived from an EMBL/GenBank/DDBJ whole genome shotgun (WGS) entry which is preliminary data.</text>
</comment>
<organism evidence="1 2">
    <name type="scientific">Puccinia sorghi</name>
    <dbReference type="NCBI Taxonomy" id="27349"/>
    <lineage>
        <taxon>Eukaryota</taxon>
        <taxon>Fungi</taxon>
        <taxon>Dikarya</taxon>
        <taxon>Basidiomycota</taxon>
        <taxon>Pucciniomycotina</taxon>
        <taxon>Pucciniomycetes</taxon>
        <taxon>Pucciniales</taxon>
        <taxon>Pucciniaceae</taxon>
        <taxon>Puccinia</taxon>
    </lineage>
</organism>
<accession>A0A0L6UGM5</accession>
<evidence type="ECO:0000313" key="2">
    <source>
        <dbReference type="Proteomes" id="UP000037035"/>
    </source>
</evidence>
<dbReference type="Proteomes" id="UP000037035">
    <property type="component" value="Unassembled WGS sequence"/>
</dbReference>
<proteinExistence type="predicted"/>
<reference evidence="1 2" key="1">
    <citation type="submission" date="2015-08" db="EMBL/GenBank/DDBJ databases">
        <title>Next Generation Sequencing and Analysis of the Genome of Puccinia sorghi L Schw, the Causal Agent of Maize Common Rust.</title>
        <authorList>
            <person name="Rochi L."/>
            <person name="Burguener G."/>
            <person name="Darino M."/>
            <person name="Turjanski A."/>
            <person name="Kreff E."/>
            <person name="Dieguez M.J."/>
            <person name="Sacco F."/>
        </authorList>
    </citation>
    <scope>NUCLEOTIDE SEQUENCE [LARGE SCALE GENOMIC DNA]</scope>
    <source>
        <strain evidence="1 2">RO10H11247</strain>
    </source>
</reference>
<gene>
    <name evidence="1" type="ORF">VP01_61g7</name>
</gene>
<dbReference type="VEuPathDB" id="FungiDB:VP01_61g7"/>
<dbReference type="EMBL" id="LAVV01011497">
    <property type="protein sequence ID" value="KNZ47719.1"/>
    <property type="molecule type" value="Genomic_DNA"/>
</dbReference>
<name>A0A0L6UGM5_9BASI</name>